<evidence type="ECO:0000256" key="1">
    <source>
        <dbReference type="SAM" id="MobiDB-lite"/>
    </source>
</evidence>
<feature type="compositionally biased region" description="Polar residues" evidence="1">
    <location>
        <begin position="621"/>
        <end position="644"/>
    </location>
</feature>
<feature type="compositionally biased region" description="Low complexity" evidence="1">
    <location>
        <begin position="191"/>
        <end position="211"/>
    </location>
</feature>
<gene>
    <name evidence="2" type="ORF">Trco_006014</name>
</gene>
<protein>
    <submittedName>
        <fullName evidence="2">Uncharacterized protein</fullName>
    </submittedName>
</protein>
<proteinExistence type="predicted"/>
<feature type="region of interest" description="Disordered" evidence="1">
    <location>
        <begin position="485"/>
        <end position="507"/>
    </location>
</feature>
<organism evidence="2 3">
    <name type="scientific">Trichoderma cornu-damae</name>
    <dbReference type="NCBI Taxonomy" id="654480"/>
    <lineage>
        <taxon>Eukaryota</taxon>
        <taxon>Fungi</taxon>
        <taxon>Dikarya</taxon>
        <taxon>Ascomycota</taxon>
        <taxon>Pezizomycotina</taxon>
        <taxon>Sordariomycetes</taxon>
        <taxon>Hypocreomycetidae</taxon>
        <taxon>Hypocreales</taxon>
        <taxon>Hypocreaceae</taxon>
        <taxon>Trichoderma</taxon>
    </lineage>
</organism>
<dbReference type="AlphaFoldDB" id="A0A9P8TT28"/>
<evidence type="ECO:0000313" key="3">
    <source>
        <dbReference type="Proteomes" id="UP000827724"/>
    </source>
</evidence>
<evidence type="ECO:0000313" key="2">
    <source>
        <dbReference type="EMBL" id="KAH6606861.1"/>
    </source>
</evidence>
<feature type="region of interest" description="Disordered" evidence="1">
    <location>
        <begin position="602"/>
        <end position="654"/>
    </location>
</feature>
<reference evidence="2" key="1">
    <citation type="submission" date="2021-08" db="EMBL/GenBank/DDBJ databases">
        <title>Chromosome-Level Trichoderma cornu-damae using Hi-C Data.</title>
        <authorList>
            <person name="Kim C.S."/>
        </authorList>
    </citation>
    <scope>NUCLEOTIDE SEQUENCE</scope>
    <source>
        <strain evidence="2">KA19-0412C</strain>
    </source>
</reference>
<dbReference type="OrthoDB" id="5307331at2759"/>
<dbReference type="Proteomes" id="UP000827724">
    <property type="component" value="Unassembled WGS sequence"/>
</dbReference>
<keyword evidence="3" id="KW-1185">Reference proteome</keyword>
<name>A0A9P8TT28_9HYPO</name>
<feature type="region of interest" description="Disordered" evidence="1">
    <location>
        <begin position="184"/>
        <end position="216"/>
    </location>
</feature>
<accession>A0A9P8TT28</accession>
<dbReference type="EMBL" id="JAIWOZ010000004">
    <property type="protein sequence ID" value="KAH6606861.1"/>
    <property type="molecule type" value="Genomic_DNA"/>
</dbReference>
<sequence length="792" mass="87999">MSKSNDAQNHDDDDFMDTWQADSMEEMNFGGYASSGNLVPTVFSDKMPAEELSEMDLGTLGFLTATDTHGVDATIEYDDNFGLDLPLNWIPYTSDRQLSSNPILNHGRFYPENVDRQFLPFHHQTPAFGNDPGQDFRLDYPLSAYPPLDLDDAANSLPYGHPVIQQSRQILPSATQNLDIDSFGFTQNAQSPSGGRQRGSSGSSRRMGKPSPENRKVNLNRAAKQRGDPSCDPSLCYSANPGAVAPWGSMTWNGQHLFSYTPKGQWLRDRCFDKRQFREYVDNCGKETVFWVQQAPTQCNHRLDPEDRICRWANCPVSNRTITAGWLRVAFDEFPHLTSNGSRDPLKCAGSLHLWCFEQIFDPAEFHLSGRLRPEDRQFPFEDKSVVTLEKLTDAGIIREAYQPWFAQSLRRLHPHVRIQPAPREYRETLSYRLNKYHLDNQTAARQKARSKRNNSKSVDERRTIDVHLGDLKMFVDITNKARRSKKSRKLRKMKAEGDADMNSPEITGSTRLVISPQLWPLSNAQSAGDGTQNMTAAWYPELHRAAPSTHGLQSRSLQEASAYRAGRGCGRQPALPQLTSDPRARFNMATRAQARRALRPLITQPQQQQPFSGAAVPLKTEQQQQSGLLSGDPNSQFETQGSVSIKRDPDETSVFARPSGEALELLGSSSGAQFLDSHRGNSLSQGDMDIGHLIDPRLFGNELGINRGRNEAANNILTTHALMDFVGGQALGLVDCALSPQAAAASKSWDGLDHLMDDVDFGGGFGGADASPLFDDFSATNGVDGESRNSC</sequence>
<comment type="caution">
    <text evidence="2">The sequence shown here is derived from an EMBL/GenBank/DDBJ whole genome shotgun (WGS) entry which is preliminary data.</text>
</comment>
<feature type="region of interest" description="Disordered" evidence="1">
    <location>
        <begin position="442"/>
        <end position="461"/>
    </location>
</feature>